<evidence type="ECO:0000313" key="6">
    <source>
        <dbReference type="Proteomes" id="UP000233387"/>
    </source>
</evidence>
<accession>A0A2N3IHK8</accession>
<dbReference type="SUPFAM" id="SSF53383">
    <property type="entry name" value="PLP-dependent transferases"/>
    <property type="match status" value="1"/>
</dbReference>
<dbReference type="GO" id="GO:0030170">
    <property type="term" value="F:pyridoxal phosphate binding"/>
    <property type="evidence" value="ECO:0007669"/>
    <property type="project" value="TreeGrafter"/>
</dbReference>
<gene>
    <name evidence="5" type="ORF">Rain11_1226</name>
</gene>
<reference evidence="5 6" key="1">
    <citation type="submission" date="2017-06" db="EMBL/GenBank/DDBJ databases">
        <title>Raineya orbicola gen. nov., sp. nov. a slightly thermophilic bacterium of the phylum Bacteroidetes and the description of Raineyaceae fam. nov.</title>
        <authorList>
            <person name="Albuquerque L."/>
            <person name="Polonia A.R.M."/>
            <person name="Barroso C."/>
            <person name="Froufe H.J.C."/>
            <person name="Lage O."/>
            <person name="Lobo-Da-Cunha A."/>
            <person name="Egas C."/>
            <person name="Da Costa M.S."/>
        </authorList>
    </citation>
    <scope>NUCLEOTIDE SEQUENCE [LARGE SCALE GENOMIC DNA]</scope>
    <source>
        <strain evidence="5 6">SPSPC-11</strain>
    </source>
</reference>
<dbReference type="AlphaFoldDB" id="A0A2N3IHK8"/>
<dbReference type="Gene3D" id="3.90.1150.10">
    <property type="entry name" value="Aspartate Aminotransferase, domain 1"/>
    <property type="match status" value="1"/>
</dbReference>
<dbReference type="RefSeq" id="WP_101358493.1">
    <property type="nucleotide sequence ID" value="NZ_NKXO01000016.1"/>
</dbReference>
<dbReference type="InterPro" id="IPR015421">
    <property type="entry name" value="PyrdxlP-dep_Trfase_major"/>
</dbReference>
<proteinExistence type="inferred from homology"/>
<comment type="caution">
    <text evidence="5">The sequence shown here is derived from an EMBL/GenBank/DDBJ whole genome shotgun (WGS) entry which is preliminary data.</text>
</comment>
<keyword evidence="6" id="KW-1185">Reference proteome</keyword>
<evidence type="ECO:0000256" key="1">
    <source>
        <dbReference type="ARBA" id="ARBA00037999"/>
    </source>
</evidence>
<dbReference type="Proteomes" id="UP000233387">
    <property type="component" value="Unassembled WGS sequence"/>
</dbReference>
<protein>
    <submittedName>
        <fullName evidence="5">Putative pyridoxal phosphate-dependent enzyme</fullName>
    </submittedName>
</protein>
<dbReference type="InterPro" id="IPR015422">
    <property type="entry name" value="PyrdxlP-dep_Trfase_small"/>
</dbReference>
<sequence>MPGTELFGAEERKEINDVLETGILFRYNHDNLRNGHWKAKEFEAEIAKFTGAKYAHCVSSGSTAVATAMAACGIGAGDEVIVPPFTYVATIEGALLGGALPVFAEIDETLCLSPEGIRKAITPKTKAVIVVHMCGSMAKIEEIVQICKEHNLLLIEDTAQALGASYKGKAAGTFGEMGCFSFDFFKIITCGEGGAVITNDENLYHLAEQFSDHGHDHIGDNRGMEKHPIVGFNYRIGEINAAIGLAQIRKINYILSQQRKHKKALQETLAKFDVVSFRHIPDPQGDAATFMDFFLPDEATTRKVLQALREEGVGELTGIQYWWDNQYHYIRNWEHVRGLKTPMKTVAHLLGTPQDYENLDIPKSNDLISRLISLVVKVAWTEEQLQTLCSRIEKAMQKALAQSKVG</sequence>
<feature type="active site" description="Proton acceptor" evidence="2">
    <location>
        <position position="186"/>
    </location>
</feature>
<dbReference type="PIRSF" id="PIRSF000390">
    <property type="entry name" value="PLP_StrS"/>
    <property type="match status" value="1"/>
</dbReference>
<evidence type="ECO:0000256" key="4">
    <source>
        <dbReference type="RuleBase" id="RU004508"/>
    </source>
</evidence>
<evidence type="ECO:0000256" key="2">
    <source>
        <dbReference type="PIRSR" id="PIRSR000390-1"/>
    </source>
</evidence>
<evidence type="ECO:0000313" key="5">
    <source>
        <dbReference type="EMBL" id="PKQ69771.1"/>
    </source>
</evidence>
<dbReference type="EMBL" id="NKXO01000016">
    <property type="protein sequence ID" value="PKQ69771.1"/>
    <property type="molecule type" value="Genomic_DNA"/>
</dbReference>
<dbReference type="Gene3D" id="3.40.640.10">
    <property type="entry name" value="Type I PLP-dependent aspartate aminotransferase-like (Major domain)"/>
    <property type="match status" value="1"/>
</dbReference>
<keyword evidence="3 4" id="KW-0663">Pyridoxal phosphate</keyword>
<dbReference type="PANTHER" id="PTHR30244:SF34">
    <property type="entry name" value="DTDP-4-AMINO-4,6-DIDEOXYGALACTOSE TRANSAMINASE"/>
    <property type="match status" value="1"/>
</dbReference>
<dbReference type="GO" id="GO:0008483">
    <property type="term" value="F:transaminase activity"/>
    <property type="evidence" value="ECO:0007669"/>
    <property type="project" value="TreeGrafter"/>
</dbReference>
<dbReference type="OrthoDB" id="9804264at2"/>
<dbReference type="PANTHER" id="PTHR30244">
    <property type="entry name" value="TRANSAMINASE"/>
    <property type="match status" value="1"/>
</dbReference>
<dbReference type="InterPro" id="IPR000653">
    <property type="entry name" value="DegT/StrS_aminotransferase"/>
</dbReference>
<name>A0A2N3IHK8_9BACT</name>
<dbReference type="Pfam" id="PF01041">
    <property type="entry name" value="DegT_DnrJ_EryC1"/>
    <property type="match status" value="1"/>
</dbReference>
<dbReference type="CDD" id="cd00616">
    <property type="entry name" value="AHBA_syn"/>
    <property type="match status" value="1"/>
</dbReference>
<dbReference type="InterPro" id="IPR015424">
    <property type="entry name" value="PyrdxlP-dep_Trfase"/>
</dbReference>
<organism evidence="5 6">
    <name type="scientific">Raineya orbicola</name>
    <dbReference type="NCBI Taxonomy" id="2016530"/>
    <lineage>
        <taxon>Bacteria</taxon>
        <taxon>Pseudomonadati</taxon>
        <taxon>Bacteroidota</taxon>
        <taxon>Cytophagia</taxon>
        <taxon>Cytophagales</taxon>
        <taxon>Raineyaceae</taxon>
        <taxon>Raineya</taxon>
    </lineage>
</organism>
<feature type="modified residue" description="N6-(pyridoxal phosphate)lysine" evidence="3">
    <location>
        <position position="186"/>
    </location>
</feature>
<evidence type="ECO:0000256" key="3">
    <source>
        <dbReference type="PIRSR" id="PIRSR000390-2"/>
    </source>
</evidence>
<dbReference type="GO" id="GO:0000271">
    <property type="term" value="P:polysaccharide biosynthetic process"/>
    <property type="evidence" value="ECO:0007669"/>
    <property type="project" value="TreeGrafter"/>
</dbReference>
<comment type="similarity">
    <text evidence="1 4">Belongs to the DegT/DnrJ/EryC1 family.</text>
</comment>